<keyword evidence="2" id="KW-1185">Reference proteome</keyword>
<protein>
    <submittedName>
        <fullName evidence="1">Uncharacterized protein</fullName>
    </submittedName>
</protein>
<sequence>MRTPIAQKGSKSAADFMSTSSVISSVDTNILIPTSPTDNENAVELSEEKFEEPSCSKKAKIFQSDIISKEVS</sequence>
<dbReference type="EMBL" id="JADYXP020000024">
    <property type="protein sequence ID" value="KAL0101625.1"/>
    <property type="molecule type" value="Genomic_DNA"/>
</dbReference>
<dbReference type="Proteomes" id="UP001430953">
    <property type="component" value="Unassembled WGS sequence"/>
</dbReference>
<name>A0AAW2EHH8_9HYME</name>
<proteinExistence type="predicted"/>
<reference evidence="1 2" key="1">
    <citation type="submission" date="2023-03" db="EMBL/GenBank/DDBJ databases">
        <title>High recombination rates correlate with genetic variation in Cardiocondyla obscurior ants.</title>
        <authorList>
            <person name="Errbii M."/>
        </authorList>
    </citation>
    <scope>NUCLEOTIDE SEQUENCE [LARGE SCALE GENOMIC DNA]</scope>
    <source>
        <strain evidence="1">Alpha-2009</strain>
        <tissue evidence="1">Whole body</tissue>
    </source>
</reference>
<dbReference type="AlphaFoldDB" id="A0AAW2EHH8"/>
<accession>A0AAW2EHH8</accession>
<comment type="caution">
    <text evidence="1">The sequence shown here is derived from an EMBL/GenBank/DDBJ whole genome shotgun (WGS) entry which is preliminary data.</text>
</comment>
<gene>
    <name evidence="1" type="ORF">PUN28_019042</name>
</gene>
<organism evidence="1 2">
    <name type="scientific">Cardiocondyla obscurior</name>
    <dbReference type="NCBI Taxonomy" id="286306"/>
    <lineage>
        <taxon>Eukaryota</taxon>
        <taxon>Metazoa</taxon>
        <taxon>Ecdysozoa</taxon>
        <taxon>Arthropoda</taxon>
        <taxon>Hexapoda</taxon>
        <taxon>Insecta</taxon>
        <taxon>Pterygota</taxon>
        <taxon>Neoptera</taxon>
        <taxon>Endopterygota</taxon>
        <taxon>Hymenoptera</taxon>
        <taxon>Apocrita</taxon>
        <taxon>Aculeata</taxon>
        <taxon>Formicoidea</taxon>
        <taxon>Formicidae</taxon>
        <taxon>Myrmicinae</taxon>
        <taxon>Cardiocondyla</taxon>
    </lineage>
</organism>
<evidence type="ECO:0000313" key="1">
    <source>
        <dbReference type="EMBL" id="KAL0101625.1"/>
    </source>
</evidence>
<evidence type="ECO:0000313" key="2">
    <source>
        <dbReference type="Proteomes" id="UP001430953"/>
    </source>
</evidence>